<dbReference type="OrthoDB" id="556494at2759"/>
<dbReference type="EMBL" id="KK100846">
    <property type="protein sequence ID" value="KIZ03456.1"/>
    <property type="molecule type" value="Genomic_DNA"/>
</dbReference>
<dbReference type="GeneID" id="25737375"/>
<dbReference type="KEGG" id="mng:MNEG_4498"/>
<dbReference type="Proteomes" id="UP000054498">
    <property type="component" value="Unassembled WGS sequence"/>
</dbReference>
<protein>
    <submittedName>
        <fullName evidence="1">Uncharacterized protein</fullName>
    </submittedName>
</protein>
<dbReference type="AlphaFoldDB" id="A0A0D2NDU3"/>
<feature type="non-terminal residue" evidence="1">
    <location>
        <position position="1"/>
    </location>
</feature>
<keyword evidence="2" id="KW-1185">Reference proteome</keyword>
<reference evidence="1 2" key="1">
    <citation type="journal article" date="2013" name="BMC Genomics">
        <title>Reconstruction of the lipid metabolism for the microalga Monoraphidium neglectum from its genome sequence reveals characteristics suitable for biofuel production.</title>
        <authorList>
            <person name="Bogen C."/>
            <person name="Al-Dilaimi A."/>
            <person name="Albersmeier A."/>
            <person name="Wichmann J."/>
            <person name="Grundmann M."/>
            <person name="Rupp O."/>
            <person name="Lauersen K.J."/>
            <person name="Blifernez-Klassen O."/>
            <person name="Kalinowski J."/>
            <person name="Goesmann A."/>
            <person name="Mussgnug J.H."/>
            <person name="Kruse O."/>
        </authorList>
    </citation>
    <scope>NUCLEOTIDE SEQUENCE [LARGE SCALE GENOMIC DNA]</scope>
    <source>
        <strain evidence="1 2">SAG 48.87</strain>
    </source>
</reference>
<evidence type="ECO:0000313" key="2">
    <source>
        <dbReference type="Proteomes" id="UP000054498"/>
    </source>
</evidence>
<dbReference type="RefSeq" id="XP_013902475.1">
    <property type="nucleotide sequence ID" value="XM_014047021.1"/>
</dbReference>
<gene>
    <name evidence="1" type="ORF">MNEG_4498</name>
</gene>
<evidence type="ECO:0000313" key="1">
    <source>
        <dbReference type="EMBL" id="KIZ03456.1"/>
    </source>
</evidence>
<accession>A0A0D2NDU3</accession>
<organism evidence="1 2">
    <name type="scientific">Monoraphidium neglectum</name>
    <dbReference type="NCBI Taxonomy" id="145388"/>
    <lineage>
        <taxon>Eukaryota</taxon>
        <taxon>Viridiplantae</taxon>
        <taxon>Chlorophyta</taxon>
        <taxon>core chlorophytes</taxon>
        <taxon>Chlorophyceae</taxon>
        <taxon>CS clade</taxon>
        <taxon>Sphaeropleales</taxon>
        <taxon>Selenastraceae</taxon>
        <taxon>Monoraphidium</taxon>
    </lineage>
</organism>
<proteinExistence type="predicted"/>
<name>A0A0D2NDU3_9CHLO</name>
<sequence length="255" mass="25636">CVSSQDICMFGAQMTKGKCCVQKTTTTCFASLEVACPSGCNSLGSLCAPNKSYLDVVNVLQVQEVPNPSYKEAADGKAWFKLGLPMFDLGKGALIAGAKAAIESKLIGVSTLGKGKGWGKGKGSWAKVDVVPQCFSNENEVVCMEPKVRTMYAPTLANCPPGCAGPIGGACVCNPGGPAPCPPGTDDCPSPAGRICVSKSLCYGLNQCKIASILMPHLPPVTCPGGAPATPAPAPAAPAASVAAKATAAASTGGK</sequence>